<feature type="compositionally biased region" description="Basic and acidic residues" evidence="2">
    <location>
        <begin position="572"/>
        <end position="587"/>
    </location>
</feature>
<dbReference type="EMBL" id="CH902625">
    <property type="protein sequence ID" value="EDV35065.1"/>
    <property type="molecule type" value="Genomic_DNA"/>
</dbReference>
<keyword evidence="4" id="KW-1185">Reference proteome</keyword>
<feature type="compositionally biased region" description="Low complexity" evidence="2">
    <location>
        <begin position="554"/>
        <end position="565"/>
    </location>
</feature>
<dbReference type="OrthoDB" id="10613625at2759"/>
<feature type="compositionally biased region" description="Acidic residues" evidence="2">
    <location>
        <begin position="613"/>
        <end position="622"/>
    </location>
</feature>
<dbReference type="STRING" id="7217.B3MVS0"/>
<dbReference type="GeneID" id="6505208"/>
<dbReference type="HOGENOM" id="CLU_358357_0_0_1"/>
<feature type="compositionally biased region" description="Basic and acidic residues" evidence="2">
    <location>
        <begin position="507"/>
        <end position="516"/>
    </location>
</feature>
<feature type="compositionally biased region" description="Acidic residues" evidence="2">
    <location>
        <begin position="535"/>
        <end position="550"/>
    </location>
</feature>
<dbReference type="OMA" id="DEFPMAQ"/>
<feature type="region of interest" description="Disordered" evidence="2">
    <location>
        <begin position="361"/>
        <end position="660"/>
    </location>
</feature>
<feature type="compositionally biased region" description="Acidic residues" evidence="2">
    <location>
        <begin position="474"/>
        <end position="502"/>
    </location>
</feature>
<dbReference type="AlphaFoldDB" id="B3MVS0"/>
<dbReference type="KEGG" id="dan:6505208"/>
<accession>B3MVS0</accession>
<evidence type="ECO:0000256" key="2">
    <source>
        <dbReference type="SAM" id="MobiDB-lite"/>
    </source>
</evidence>
<evidence type="ECO:0000313" key="3">
    <source>
        <dbReference type="EMBL" id="EDV35065.1"/>
    </source>
</evidence>
<feature type="compositionally biased region" description="Basic and acidic residues" evidence="2">
    <location>
        <begin position="645"/>
        <end position="660"/>
    </location>
</feature>
<protein>
    <submittedName>
        <fullName evidence="3">Uncharacterized protein</fullName>
    </submittedName>
</protein>
<keyword evidence="1" id="KW-0175">Coiled coil</keyword>
<dbReference type="SMR" id="B3MVS0"/>
<dbReference type="Proteomes" id="UP000007801">
    <property type="component" value="Unassembled WGS sequence"/>
</dbReference>
<feature type="compositionally biased region" description="Basic and acidic residues" evidence="2">
    <location>
        <begin position="524"/>
        <end position="534"/>
    </location>
</feature>
<organism evidence="3 4">
    <name type="scientific">Drosophila ananassae</name>
    <name type="common">Fruit fly</name>
    <dbReference type="NCBI Taxonomy" id="7217"/>
    <lineage>
        <taxon>Eukaryota</taxon>
        <taxon>Metazoa</taxon>
        <taxon>Ecdysozoa</taxon>
        <taxon>Arthropoda</taxon>
        <taxon>Hexapoda</taxon>
        <taxon>Insecta</taxon>
        <taxon>Pterygota</taxon>
        <taxon>Neoptera</taxon>
        <taxon>Endopterygota</taxon>
        <taxon>Diptera</taxon>
        <taxon>Brachycera</taxon>
        <taxon>Muscomorpha</taxon>
        <taxon>Ephydroidea</taxon>
        <taxon>Drosophilidae</taxon>
        <taxon>Drosophila</taxon>
        <taxon>Sophophora</taxon>
    </lineage>
</organism>
<feature type="region of interest" description="Disordered" evidence="2">
    <location>
        <begin position="683"/>
        <end position="718"/>
    </location>
</feature>
<proteinExistence type="predicted"/>
<feature type="region of interest" description="Disordered" evidence="2">
    <location>
        <begin position="205"/>
        <end position="224"/>
    </location>
</feature>
<evidence type="ECO:0000313" key="4">
    <source>
        <dbReference type="Proteomes" id="UP000007801"/>
    </source>
</evidence>
<feature type="compositionally biased region" description="Polar residues" evidence="2">
    <location>
        <begin position="684"/>
        <end position="694"/>
    </location>
</feature>
<gene>
    <name evidence="3" type="primary">Dana\GF22551</name>
    <name evidence="3" type="synonym">dana_GLEANR_6511</name>
    <name evidence="3" type="ORF">GF22551</name>
</gene>
<name>B3MVS0_DROAN</name>
<feature type="coiled-coil region" evidence="1">
    <location>
        <begin position="24"/>
        <end position="89"/>
    </location>
</feature>
<feature type="compositionally biased region" description="Acidic residues" evidence="2">
    <location>
        <begin position="590"/>
        <end position="603"/>
    </location>
</feature>
<feature type="compositionally biased region" description="Acidic residues" evidence="2">
    <location>
        <begin position="440"/>
        <end position="459"/>
    </location>
</feature>
<dbReference type="InParanoid" id="B3MVS0"/>
<feature type="compositionally biased region" description="Basic and acidic residues" evidence="2">
    <location>
        <begin position="383"/>
        <end position="395"/>
    </location>
</feature>
<reference evidence="3 4" key="1">
    <citation type="journal article" date="2007" name="Nature">
        <title>Evolution of genes and genomes on the Drosophila phylogeny.</title>
        <authorList>
            <consortium name="Drosophila 12 Genomes Consortium"/>
            <person name="Clark A.G."/>
            <person name="Eisen M.B."/>
            <person name="Smith D.R."/>
            <person name="Bergman C.M."/>
            <person name="Oliver B."/>
            <person name="Markow T.A."/>
            <person name="Kaufman T.C."/>
            <person name="Kellis M."/>
            <person name="Gelbart W."/>
            <person name="Iyer V.N."/>
            <person name="Pollard D.A."/>
            <person name="Sackton T.B."/>
            <person name="Larracuente A.M."/>
            <person name="Singh N.D."/>
            <person name="Abad J.P."/>
            <person name="Abt D.N."/>
            <person name="Adryan B."/>
            <person name="Aguade M."/>
            <person name="Akashi H."/>
            <person name="Anderson W.W."/>
            <person name="Aquadro C.F."/>
            <person name="Ardell D.H."/>
            <person name="Arguello R."/>
            <person name="Artieri C.G."/>
            <person name="Barbash D.A."/>
            <person name="Barker D."/>
            <person name="Barsanti P."/>
            <person name="Batterham P."/>
            <person name="Batzoglou S."/>
            <person name="Begun D."/>
            <person name="Bhutkar A."/>
            <person name="Blanco E."/>
            <person name="Bosak S.A."/>
            <person name="Bradley R.K."/>
            <person name="Brand A.D."/>
            <person name="Brent M.R."/>
            <person name="Brooks A.N."/>
            <person name="Brown R.H."/>
            <person name="Butlin R.K."/>
            <person name="Caggese C."/>
            <person name="Calvi B.R."/>
            <person name="Bernardo de Carvalho A."/>
            <person name="Caspi A."/>
            <person name="Castrezana S."/>
            <person name="Celniker S.E."/>
            <person name="Chang J.L."/>
            <person name="Chapple C."/>
            <person name="Chatterji S."/>
            <person name="Chinwalla A."/>
            <person name="Civetta A."/>
            <person name="Clifton S.W."/>
            <person name="Comeron J.M."/>
            <person name="Costello J.C."/>
            <person name="Coyne J.A."/>
            <person name="Daub J."/>
            <person name="David R.G."/>
            <person name="Delcher A.L."/>
            <person name="Delehaunty K."/>
            <person name="Do C.B."/>
            <person name="Ebling H."/>
            <person name="Edwards K."/>
            <person name="Eickbush T."/>
            <person name="Evans J.D."/>
            <person name="Filipski A."/>
            <person name="Findeiss S."/>
            <person name="Freyhult E."/>
            <person name="Fulton L."/>
            <person name="Fulton R."/>
            <person name="Garcia A.C."/>
            <person name="Gardiner A."/>
            <person name="Garfield D.A."/>
            <person name="Garvin B.E."/>
            <person name="Gibson G."/>
            <person name="Gilbert D."/>
            <person name="Gnerre S."/>
            <person name="Godfrey J."/>
            <person name="Good R."/>
            <person name="Gotea V."/>
            <person name="Gravely B."/>
            <person name="Greenberg A.J."/>
            <person name="Griffiths-Jones S."/>
            <person name="Gross S."/>
            <person name="Guigo R."/>
            <person name="Gustafson E.A."/>
            <person name="Haerty W."/>
            <person name="Hahn M.W."/>
            <person name="Halligan D.L."/>
            <person name="Halpern A.L."/>
            <person name="Halter G.M."/>
            <person name="Han M.V."/>
            <person name="Heger A."/>
            <person name="Hillier L."/>
            <person name="Hinrichs A.S."/>
            <person name="Holmes I."/>
            <person name="Hoskins R.A."/>
            <person name="Hubisz M.J."/>
            <person name="Hultmark D."/>
            <person name="Huntley M.A."/>
            <person name="Jaffe D.B."/>
            <person name="Jagadeeshan S."/>
            <person name="Jeck W.R."/>
            <person name="Johnson J."/>
            <person name="Jones C.D."/>
            <person name="Jordan W.C."/>
            <person name="Karpen G.H."/>
            <person name="Kataoka E."/>
            <person name="Keightley P.D."/>
            <person name="Kheradpour P."/>
            <person name="Kirkness E.F."/>
            <person name="Koerich L.B."/>
            <person name="Kristiansen K."/>
            <person name="Kudrna D."/>
            <person name="Kulathinal R.J."/>
            <person name="Kumar S."/>
            <person name="Kwok R."/>
            <person name="Lander E."/>
            <person name="Langley C.H."/>
            <person name="Lapoint R."/>
            <person name="Lazzaro B.P."/>
            <person name="Lee S.J."/>
            <person name="Levesque L."/>
            <person name="Li R."/>
            <person name="Lin C.F."/>
            <person name="Lin M.F."/>
            <person name="Lindblad-Toh K."/>
            <person name="Llopart A."/>
            <person name="Long M."/>
            <person name="Low L."/>
            <person name="Lozovsky E."/>
            <person name="Lu J."/>
            <person name="Luo M."/>
            <person name="Machado C.A."/>
            <person name="Makalowski W."/>
            <person name="Marzo M."/>
            <person name="Matsuda M."/>
            <person name="Matzkin L."/>
            <person name="McAllister B."/>
            <person name="McBride C.S."/>
            <person name="McKernan B."/>
            <person name="McKernan K."/>
            <person name="Mendez-Lago M."/>
            <person name="Minx P."/>
            <person name="Mollenhauer M.U."/>
            <person name="Montooth K."/>
            <person name="Mount S.M."/>
            <person name="Mu X."/>
            <person name="Myers E."/>
            <person name="Negre B."/>
            <person name="Newfeld S."/>
            <person name="Nielsen R."/>
            <person name="Noor M.A."/>
            <person name="O'Grady P."/>
            <person name="Pachter L."/>
            <person name="Papaceit M."/>
            <person name="Parisi M.J."/>
            <person name="Parisi M."/>
            <person name="Parts L."/>
            <person name="Pedersen J.S."/>
            <person name="Pesole G."/>
            <person name="Phillippy A.M."/>
            <person name="Ponting C.P."/>
            <person name="Pop M."/>
            <person name="Porcelli D."/>
            <person name="Powell J.R."/>
            <person name="Prohaska S."/>
            <person name="Pruitt K."/>
            <person name="Puig M."/>
            <person name="Quesneville H."/>
            <person name="Ram K.R."/>
            <person name="Rand D."/>
            <person name="Rasmussen M.D."/>
            <person name="Reed L.K."/>
            <person name="Reenan R."/>
            <person name="Reily A."/>
            <person name="Remington K.A."/>
            <person name="Rieger T.T."/>
            <person name="Ritchie M.G."/>
            <person name="Robin C."/>
            <person name="Rogers Y.H."/>
            <person name="Rohde C."/>
            <person name="Rozas J."/>
            <person name="Rubenfield M.J."/>
            <person name="Ruiz A."/>
            <person name="Russo S."/>
            <person name="Salzberg S.L."/>
            <person name="Sanchez-Gracia A."/>
            <person name="Saranga D.J."/>
            <person name="Sato H."/>
            <person name="Schaeffer S.W."/>
            <person name="Schatz M.C."/>
            <person name="Schlenke T."/>
            <person name="Schwartz R."/>
            <person name="Segarra C."/>
            <person name="Singh R.S."/>
            <person name="Sirot L."/>
            <person name="Sirota M."/>
            <person name="Sisneros N.B."/>
            <person name="Smith C.D."/>
            <person name="Smith T.F."/>
            <person name="Spieth J."/>
            <person name="Stage D.E."/>
            <person name="Stark A."/>
            <person name="Stephan W."/>
            <person name="Strausberg R.L."/>
            <person name="Strempel S."/>
            <person name="Sturgill D."/>
            <person name="Sutton G."/>
            <person name="Sutton G.G."/>
            <person name="Tao W."/>
            <person name="Teichmann S."/>
            <person name="Tobari Y.N."/>
            <person name="Tomimura Y."/>
            <person name="Tsolas J.M."/>
            <person name="Valente V.L."/>
            <person name="Venter E."/>
            <person name="Venter J.C."/>
            <person name="Vicario S."/>
            <person name="Vieira F.G."/>
            <person name="Vilella A.J."/>
            <person name="Villasante A."/>
            <person name="Walenz B."/>
            <person name="Wang J."/>
            <person name="Wasserman M."/>
            <person name="Watts T."/>
            <person name="Wilson D."/>
            <person name="Wilson R.K."/>
            <person name="Wing R.A."/>
            <person name="Wolfner M.F."/>
            <person name="Wong A."/>
            <person name="Wong G.K."/>
            <person name="Wu C.I."/>
            <person name="Wu G."/>
            <person name="Yamamoto D."/>
            <person name="Yang H.P."/>
            <person name="Yang S.P."/>
            <person name="Yorke J.A."/>
            <person name="Yoshida K."/>
            <person name="Zdobnov E."/>
            <person name="Zhang P."/>
            <person name="Zhang Y."/>
            <person name="Zimin A.V."/>
            <person name="Baldwin J."/>
            <person name="Abdouelleil A."/>
            <person name="Abdulkadir J."/>
            <person name="Abebe A."/>
            <person name="Abera B."/>
            <person name="Abreu J."/>
            <person name="Acer S.C."/>
            <person name="Aftuck L."/>
            <person name="Alexander A."/>
            <person name="An P."/>
            <person name="Anderson E."/>
            <person name="Anderson S."/>
            <person name="Arachi H."/>
            <person name="Azer M."/>
            <person name="Bachantsang P."/>
            <person name="Barry A."/>
            <person name="Bayul T."/>
            <person name="Berlin A."/>
            <person name="Bessette D."/>
            <person name="Bloom T."/>
            <person name="Blye J."/>
            <person name="Boguslavskiy L."/>
            <person name="Bonnet C."/>
            <person name="Boukhgalter B."/>
            <person name="Bourzgui I."/>
            <person name="Brown A."/>
            <person name="Cahill P."/>
            <person name="Channer S."/>
            <person name="Cheshatsang Y."/>
            <person name="Chuda L."/>
            <person name="Citroen M."/>
            <person name="Collymore A."/>
            <person name="Cooke P."/>
            <person name="Costello M."/>
            <person name="D'Aco K."/>
            <person name="Daza R."/>
            <person name="De Haan G."/>
            <person name="DeGray S."/>
            <person name="DeMaso C."/>
            <person name="Dhargay N."/>
            <person name="Dooley K."/>
            <person name="Dooley E."/>
            <person name="Doricent M."/>
            <person name="Dorje P."/>
            <person name="Dorjee K."/>
            <person name="Dupes A."/>
            <person name="Elong R."/>
            <person name="Falk J."/>
            <person name="Farina A."/>
            <person name="Faro S."/>
            <person name="Ferguson D."/>
            <person name="Fisher S."/>
            <person name="Foley C.D."/>
            <person name="Franke A."/>
            <person name="Friedrich D."/>
            <person name="Gadbois L."/>
            <person name="Gearin G."/>
            <person name="Gearin C.R."/>
            <person name="Giannoukos G."/>
            <person name="Goode T."/>
            <person name="Graham J."/>
            <person name="Grandbois E."/>
            <person name="Grewal S."/>
            <person name="Gyaltsen K."/>
            <person name="Hafez N."/>
            <person name="Hagos B."/>
            <person name="Hall J."/>
            <person name="Henson C."/>
            <person name="Hollinger A."/>
            <person name="Honan T."/>
            <person name="Huard M.D."/>
            <person name="Hughes L."/>
            <person name="Hurhula B."/>
            <person name="Husby M.E."/>
            <person name="Kamat A."/>
            <person name="Kanga B."/>
            <person name="Kashin S."/>
            <person name="Khazanovich D."/>
            <person name="Kisner P."/>
            <person name="Lance K."/>
            <person name="Lara M."/>
            <person name="Lee W."/>
            <person name="Lennon N."/>
            <person name="Letendre F."/>
            <person name="LeVine R."/>
            <person name="Lipovsky A."/>
            <person name="Liu X."/>
            <person name="Liu J."/>
            <person name="Liu S."/>
            <person name="Lokyitsang T."/>
            <person name="Lokyitsang Y."/>
            <person name="Lubonja R."/>
            <person name="Lui A."/>
            <person name="MacDonald P."/>
            <person name="Magnisalis V."/>
            <person name="Maru K."/>
            <person name="Matthews C."/>
            <person name="McCusker W."/>
            <person name="McDonough S."/>
            <person name="Mehta T."/>
            <person name="Meldrim J."/>
            <person name="Meneus L."/>
            <person name="Mihai O."/>
            <person name="Mihalev A."/>
            <person name="Mihova T."/>
            <person name="Mittelman R."/>
            <person name="Mlenga V."/>
            <person name="Montmayeur A."/>
            <person name="Mulrain L."/>
            <person name="Navidi A."/>
            <person name="Naylor J."/>
            <person name="Negash T."/>
            <person name="Nguyen T."/>
            <person name="Nguyen N."/>
            <person name="Nicol R."/>
            <person name="Norbu C."/>
            <person name="Norbu N."/>
            <person name="Novod N."/>
            <person name="O'Neill B."/>
            <person name="Osman S."/>
            <person name="Markiewicz E."/>
            <person name="Oyono O.L."/>
            <person name="Patti C."/>
            <person name="Phunkhang P."/>
            <person name="Pierre F."/>
            <person name="Priest M."/>
            <person name="Raghuraman S."/>
            <person name="Rege F."/>
            <person name="Reyes R."/>
            <person name="Rise C."/>
            <person name="Rogov P."/>
            <person name="Ross K."/>
            <person name="Ryan E."/>
            <person name="Settipalli S."/>
            <person name="Shea T."/>
            <person name="Sherpa N."/>
            <person name="Shi L."/>
            <person name="Shih D."/>
            <person name="Sparrow T."/>
            <person name="Spaulding J."/>
            <person name="Stalker J."/>
            <person name="Stange-Thomann N."/>
            <person name="Stavropoulos S."/>
            <person name="Stone C."/>
            <person name="Strader C."/>
            <person name="Tesfaye S."/>
            <person name="Thomson T."/>
            <person name="Thoulutsang Y."/>
            <person name="Thoulutsang D."/>
            <person name="Topham K."/>
            <person name="Topping I."/>
            <person name="Tsamla T."/>
            <person name="Vassiliev H."/>
            <person name="Vo A."/>
            <person name="Wangchuk T."/>
            <person name="Wangdi T."/>
            <person name="Weiand M."/>
            <person name="Wilkinson J."/>
            <person name="Wilson A."/>
            <person name="Yadav S."/>
            <person name="Young G."/>
            <person name="Yu Q."/>
            <person name="Zembek L."/>
            <person name="Zhong D."/>
            <person name="Zimmer A."/>
            <person name="Zwirko Z."/>
            <person name="Jaffe D.B."/>
            <person name="Alvarez P."/>
            <person name="Brockman W."/>
            <person name="Butler J."/>
            <person name="Chin C."/>
            <person name="Gnerre S."/>
            <person name="Grabherr M."/>
            <person name="Kleber M."/>
            <person name="Mauceli E."/>
            <person name="MacCallum I."/>
        </authorList>
    </citation>
    <scope>NUCLEOTIDE SEQUENCE [LARGE SCALE GENOMIC DNA]</scope>
    <source>
        <strain evidence="4">Tucson 14024-0371.13</strain>
    </source>
</reference>
<feature type="compositionally biased region" description="Polar residues" evidence="2">
    <location>
        <begin position="709"/>
        <end position="718"/>
    </location>
</feature>
<sequence length="782" mass="88641">MEEYSVSKGFLAEIMQCSDNIPELEELLAKNRLLTAKEASINKELEHLCFDLVLVDTAHRNVEEERAEVEQAAKLLNEAYAKALQVENRLNSINLPELLGHKIQLYKMEAEKHHNEQVEMVKKREEVLANMENRDIVQQFRHLQIATEEAKEELAAAEKKFGEFLYLKNEKMNWHKIRFNQNLVSVLMARKQILDIQEPMTFESTSSSLPPAFESDSMSSPNENMSRLVAEPTILKRSILKRSRSDKKDSNEPVGGIVQSSSSFNIASKRVQFAIPLEQVRIIPNREDEPWREGYFQKYKSKRHSLRRFLFSSEEEQQEAVKKFCQLRVEAAEKSLYQSHLARRSAEDACTSQEVPQKRFKLSLPVLNGRATTSDPGDPSDQQAEKENDSTDIKTRSILIRQREDDDVSSSGMPAKRVRFASYVQPENLTFAKIAKRGDSDEESSSEGSDQESSDEDNDSILVPKKSEEHQTAEEDQLTSSEEDDNSEEESSESDDSDEDDSIVVAKKSEKDKAGEEDVCQPDSSKEVEEKKSDEEEEDEDSEEDSEDEKPESKSYSLESESSTSDSEEDKNENSLDTEHLEQKSPEQESSSEESEESGDEDEPGKPESLPESSEEIQETPEEPIPMEVCDNVEEVVIPESTEEIGDKMETLETEEKKKDEEFTLDMAPIQPIVTNVEIIETAPPNNDTESTIPTAGKSPFELEGDDIPSTSTGRTHSTDSPFDMDDFMFPMAQAVPHELSISDSSQSSFLNFSSSDFAFNDDFFFNDDTDNGQYVSINYDL</sequence>
<evidence type="ECO:0000256" key="1">
    <source>
        <dbReference type="SAM" id="Coils"/>
    </source>
</evidence>